<dbReference type="PANTHER" id="PTHR31272:SF9">
    <property type="entry name" value="BLL1027 PROTEIN"/>
    <property type="match status" value="1"/>
</dbReference>
<feature type="transmembrane region" description="Helical" evidence="7">
    <location>
        <begin position="48"/>
        <end position="70"/>
    </location>
</feature>
<evidence type="ECO:0000256" key="7">
    <source>
        <dbReference type="SAM" id="Phobius"/>
    </source>
</evidence>
<evidence type="ECO:0000256" key="2">
    <source>
        <dbReference type="ARBA" id="ARBA00006143"/>
    </source>
</evidence>
<evidence type="ECO:0000313" key="10">
    <source>
        <dbReference type="Proteomes" id="UP000663400"/>
    </source>
</evidence>
<dbReference type="Pfam" id="PF02683">
    <property type="entry name" value="DsbD_TM"/>
    <property type="match status" value="1"/>
</dbReference>
<evidence type="ECO:0000313" key="9">
    <source>
        <dbReference type="EMBL" id="QSX75918.1"/>
    </source>
</evidence>
<feature type="transmembrane region" description="Helical" evidence="7">
    <location>
        <begin position="169"/>
        <end position="191"/>
    </location>
</feature>
<evidence type="ECO:0000256" key="5">
    <source>
        <dbReference type="ARBA" id="ARBA00022989"/>
    </source>
</evidence>
<dbReference type="EMBL" id="CP071517">
    <property type="protein sequence ID" value="QSX75918.1"/>
    <property type="molecule type" value="Genomic_DNA"/>
</dbReference>
<sequence length="242" mass="24908">MTAHALAPMVEFALAGAAGVATILSPCILPVLPIVLATSSGRSRFEPALIIAGFVSMFAASGILIGALASSSGELQQAIRTGSIWILLLAGLACLWPAPFNWLVARVQQWRSARAGASPPRPQRTGGVAALLVGASLGLASTPCAGPILASVLSLAASSQAPGKATSLLAVYAVGAGLPMLAIAYGGKWITSRLSFLNRRAELFRRVFGAIAIAVAVLQLFQYDVLFSAWATQWLPSVSTGL</sequence>
<reference evidence="9 10" key="1">
    <citation type="submission" date="2021-02" db="EMBL/GenBank/DDBJ databases">
        <title>Lysobacter arenosi sp. nov., isolated from soil of gangwondo yeongwol, south Korea.</title>
        <authorList>
            <person name="Kim K.R."/>
            <person name="Kim K.H."/>
            <person name="Jeon C.O."/>
        </authorList>
    </citation>
    <scope>NUCLEOTIDE SEQUENCE [LARGE SCALE GENOMIC DNA]</scope>
    <source>
        <strain evidence="9 10">R7</strain>
    </source>
</reference>
<evidence type="ECO:0000256" key="3">
    <source>
        <dbReference type="ARBA" id="ARBA00022692"/>
    </source>
</evidence>
<dbReference type="Proteomes" id="UP000663400">
    <property type="component" value="Chromosome"/>
</dbReference>
<keyword evidence="5 7" id="KW-1133">Transmembrane helix</keyword>
<dbReference type="InterPro" id="IPR003834">
    <property type="entry name" value="Cyt_c_assmbl_TM_dom"/>
</dbReference>
<proteinExistence type="inferred from homology"/>
<organism evidence="9 10">
    <name type="scientific">Lysobacter arenosi</name>
    <dbReference type="NCBI Taxonomy" id="2795387"/>
    <lineage>
        <taxon>Bacteria</taxon>
        <taxon>Pseudomonadati</taxon>
        <taxon>Pseudomonadota</taxon>
        <taxon>Gammaproteobacteria</taxon>
        <taxon>Lysobacterales</taxon>
        <taxon>Lysobacteraceae</taxon>
        <taxon>Lysobacter</taxon>
    </lineage>
</organism>
<feature type="transmembrane region" description="Helical" evidence="7">
    <location>
        <begin position="203"/>
        <end position="221"/>
    </location>
</feature>
<gene>
    <name evidence="9" type="ORF">HIV01_005250</name>
</gene>
<feature type="transmembrane region" description="Helical" evidence="7">
    <location>
        <begin position="82"/>
        <end position="105"/>
    </location>
</feature>
<feature type="domain" description="Cytochrome C biogenesis protein transmembrane" evidence="8">
    <location>
        <begin position="17"/>
        <end position="218"/>
    </location>
</feature>
<dbReference type="InterPro" id="IPR051790">
    <property type="entry name" value="Cytochrome_c-biogenesis_DsbD"/>
</dbReference>
<evidence type="ECO:0000256" key="4">
    <source>
        <dbReference type="ARBA" id="ARBA00022748"/>
    </source>
</evidence>
<keyword evidence="10" id="KW-1185">Reference proteome</keyword>
<keyword evidence="4" id="KW-0201">Cytochrome c-type biogenesis</keyword>
<dbReference type="PANTHER" id="PTHR31272">
    <property type="entry name" value="CYTOCHROME C-TYPE BIOGENESIS PROTEIN HI_1454-RELATED"/>
    <property type="match status" value="1"/>
</dbReference>
<evidence type="ECO:0000256" key="6">
    <source>
        <dbReference type="ARBA" id="ARBA00023136"/>
    </source>
</evidence>
<dbReference type="RefSeq" id="WP_207527100.1">
    <property type="nucleotide sequence ID" value="NZ_CP071517.1"/>
</dbReference>
<comment type="similarity">
    <text evidence="2">Belongs to the DsbD family.</text>
</comment>
<keyword evidence="3 7" id="KW-0812">Transmembrane</keyword>
<keyword evidence="6 7" id="KW-0472">Membrane</keyword>
<protein>
    <submittedName>
        <fullName evidence="9">Cytochrome c biogenesis protein CcdA</fullName>
    </submittedName>
</protein>
<comment type="subcellular location">
    <subcellularLocation>
        <location evidence="1">Membrane</location>
        <topology evidence="1">Multi-pass membrane protein</topology>
    </subcellularLocation>
</comment>
<name>A0ABX7RCP4_9GAMM</name>
<evidence type="ECO:0000259" key="8">
    <source>
        <dbReference type="Pfam" id="PF02683"/>
    </source>
</evidence>
<feature type="transmembrane region" description="Helical" evidence="7">
    <location>
        <begin position="126"/>
        <end position="149"/>
    </location>
</feature>
<feature type="transmembrane region" description="Helical" evidence="7">
    <location>
        <begin position="12"/>
        <end position="36"/>
    </location>
</feature>
<accession>A0ABX7RCP4</accession>
<evidence type="ECO:0000256" key="1">
    <source>
        <dbReference type="ARBA" id="ARBA00004141"/>
    </source>
</evidence>